<sequence>MVGTYRNFQIGSPIKDENSLINQIYI</sequence>
<dbReference type="AlphaFoldDB" id="A0A0A9EQN7"/>
<reference evidence="1" key="1">
    <citation type="submission" date="2014-09" db="EMBL/GenBank/DDBJ databases">
        <authorList>
            <person name="Magalhaes I.L.F."/>
            <person name="Oliveira U."/>
            <person name="Santos F.R."/>
            <person name="Vidigal T.H.D.A."/>
            <person name="Brescovit A.D."/>
            <person name="Santos A.J."/>
        </authorList>
    </citation>
    <scope>NUCLEOTIDE SEQUENCE</scope>
    <source>
        <tissue evidence="1">Shoot tissue taken approximately 20 cm above the soil surface</tissue>
    </source>
</reference>
<reference evidence="1" key="2">
    <citation type="journal article" date="2015" name="Data Brief">
        <title>Shoot transcriptome of the giant reed, Arundo donax.</title>
        <authorList>
            <person name="Barrero R.A."/>
            <person name="Guerrero F.D."/>
            <person name="Moolhuijzen P."/>
            <person name="Goolsby J.A."/>
            <person name="Tidwell J."/>
            <person name="Bellgard S.E."/>
            <person name="Bellgard M.I."/>
        </authorList>
    </citation>
    <scope>NUCLEOTIDE SEQUENCE</scope>
    <source>
        <tissue evidence="1">Shoot tissue taken approximately 20 cm above the soil surface</tissue>
    </source>
</reference>
<evidence type="ECO:0000313" key="1">
    <source>
        <dbReference type="EMBL" id="JAE02417.1"/>
    </source>
</evidence>
<name>A0A0A9EQN7_ARUDO</name>
<organism evidence="1">
    <name type="scientific">Arundo donax</name>
    <name type="common">Giant reed</name>
    <name type="synonym">Donax arundinaceus</name>
    <dbReference type="NCBI Taxonomy" id="35708"/>
    <lineage>
        <taxon>Eukaryota</taxon>
        <taxon>Viridiplantae</taxon>
        <taxon>Streptophyta</taxon>
        <taxon>Embryophyta</taxon>
        <taxon>Tracheophyta</taxon>
        <taxon>Spermatophyta</taxon>
        <taxon>Magnoliopsida</taxon>
        <taxon>Liliopsida</taxon>
        <taxon>Poales</taxon>
        <taxon>Poaceae</taxon>
        <taxon>PACMAD clade</taxon>
        <taxon>Arundinoideae</taxon>
        <taxon>Arundineae</taxon>
        <taxon>Arundo</taxon>
    </lineage>
</organism>
<accession>A0A0A9EQN7</accession>
<dbReference type="EMBL" id="GBRH01195479">
    <property type="protein sequence ID" value="JAE02417.1"/>
    <property type="molecule type" value="Transcribed_RNA"/>
</dbReference>
<proteinExistence type="predicted"/>
<protein>
    <submittedName>
        <fullName evidence="1">Uncharacterized protein</fullName>
    </submittedName>
</protein>